<organism evidence="1 2">
    <name type="scientific">Suillus luteus UH-Slu-Lm8-n1</name>
    <dbReference type="NCBI Taxonomy" id="930992"/>
    <lineage>
        <taxon>Eukaryota</taxon>
        <taxon>Fungi</taxon>
        <taxon>Dikarya</taxon>
        <taxon>Basidiomycota</taxon>
        <taxon>Agaricomycotina</taxon>
        <taxon>Agaricomycetes</taxon>
        <taxon>Agaricomycetidae</taxon>
        <taxon>Boletales</taxon>
        <taxon>Suillineae</taxon>
        <taxon>Suillaceae</taxon>
        <taxon>Suillus</taxon>
    </lineage>
</organism>
<evidence type="ECO:0000313" key="2">
    <source>
        <dbReference type="Proteomes" id="UP000054485"/>
    </source>
</evidence>
<dbReference type="HOGENOM" id="CLU_2348083_0_0_1"/>
<dbReference type="Proteomes" id="UP000054485">
    <property type="component" value="Unassembled WGS sequence"/>
</dbReference>
<dbReference type="EMBL" id="KN836624">
    <property type="protein sequence ID" value="KIK31815.1"/>
    <property type="molecule type" value="Genomic_DNA"/>
</dbReference>
<gene>
    <name evidence="1" type="ORF">CY34DRAFT_19542</name>
</gene>
<name>A0A0C9Z2Y8_9AGAM</name>
<protein>
    <submittedName>
        <fullName evidence="1">Uncharacterized protein</fullName>
    </submittedName>
</protein>
<reference evidence="1 2" key="1">
    <citation type="submission" date="2014-04" db="EMBL/GenBank/DDBJ databases">
        <authorList>
            <consortium name="DOE Joint Genome Institute"/>
            <person name="Kuo A."/>
            <person name="Ruytinx J."/>
            <person name="Rineau F."/>
            <person name="Colpaert J."/>
            <person name="Kohler A."/>
            <person name="Nagy L.G."/>
            <person name="Floudas D."/>
            <person name="Copeland A."/>
            <person name="Barry K.W."/>
            <person name="Cichocki N."/>
            <person name="Veneault-Fourrey C."/>
            <person name="LaButti K."/>
            <person name="Lindquist E.A."/>
            <person name="Lipzen A."/>
            <person name="Lundell T."/>
            <person name="Morin E."/>
            <person name="Murat C."/>
            <person name="Sun H."/>
            <person name="Tunlid A."/>
            <person name="Henrissat B."/>
            <person name="Grigoriev I.V."/>
            <person name="Hibbett D.S."/>
            <person name="Martin F."/>
            <person name="Nordberg H.P."/>
            <person name="Cantor M.N."/>
            <person name="Hua S.X."/>
        </authorList>
    </citation>
    <scope>NUCLEOTIDE SEQUENCE [LARGE SCALE GENOMIC DNA]</scope>
    <source>
        <strain evidence="1 2">UH-Slu-Lm8-n1</strain>
    </source>
</reference>
<keyword evidence="2" id="KW-1185">Reference proteome</keyword>
<dbReference type="InParanoid" id="A0A0C9Z2Y8"/>
<evidence type="ECO:0000313" key="1">
    <source>
        <dbReference type="EMBL" id="KIK31815.1"/>
    </source>
</evidence>
<sequence>MSLQSVSPSSPFSTFYQTLIMPLGTTVIDVNGQCMQHYDGVAPTDIQVDHRSSGLVQSLLLPLLQKIHSYFTGSHTWPSTQLWVGVNDEYHAHNATF</sequence>
<accession>A0A0C9Z2Y8</accession>
<reference evidence="2" key="2">
    <citation type="submission" date="2015-01" db="EMBL/GenBank/DDBJ databases">
        <title>Evolutionary Origins and Diversification of the Mycorrhizal Mutualists.</title>
        <authorList>
            <consortium name="DOE Joint Genome Institute"/>
            <consortium name="Mycorrhizal Genomics Consortium"/>
            <person name="Kohler A."/>
            <person name="Kuo A."/>
            <person name="Nagy L.G."/>
            <person name="Floudas D."/>
            <person name="Copeland A."/>
            <person name="Barry K.W."/>
            <person name="Cichocki N."/>
            <person name="Veneault-Fourrey C."/>
            <person name="LaButti K."/>
            <person name="Lindquist E.A."/>
            <person name="Lipzen A."/>
            <person name="Lundell T."/>
            <person name="Morin E."/>
            <person name="Murat C."/>
            <person name="Riley R."/>
            <person name="Ohm R."/>
            <person name="Sun H."/>
            <person name="Tunlid A."/>
            <person name="Henrissat B."/>
            <person name="Grigoriev I.V."/>
            <person name="Hibbett D.S."/>
            <person name="Martin F."/>
        </authorList>
    </citation>
    <scope>NUCLEOTIDE SEQUENCE [LARGE SCALE GENOMIC DNA]</scope>
    <source>
        <strain evidence="2">UH-Slu-Lm8-n1</strain>
    </source>
</reference>
<proteinExistence type="predicted"/>
<dbReference type="AlphaFoldDB" id="A0A0C9Z2Y8"/>